<name>A0A2A5IKV9_BACPU</name>
<evidence type="ECO:0000313" key="2">
    <source>
        <dbReference type="EMBL" id="PCK17679.1"/>
    </source>
</evidence>
<dbReference type="OrthoDB" id="9792162at2"/>
<keyword evidence="1" id="KW-0812">Transmembrane</keyword>
<dbReference type="EMBL" id="NKHG01000135">
    <property type="protein sequence ID" value="PCK17679.1"/>
    <property type="molecule type" value="Genomic_DNA"/>
</dbReference>
<comment type="caution">
    <text evidence="2">The sequence shown here is derived from an EMBL/GenBank/DDBJ whole genome shotgun (WGS) entry which is preliminary data.</text>
</comment>
<gene>
    <name evidence="2" type="ORF">CEY02_19795</name>
</gene>
<keyword evidence="1" id="KW-0472">Membrane</keyword>
<evidence type="ECO:0000256" key="1">
    <source>
        <dbReference type="SAM" id="Phobius"/>
    </source>
</evidence>
<dbReference type="AlphaFoldDB" id="A0A2A5IKV9"/>
<dbReference type="Proteomes" id="UP000228754">
    <property type="component" value="Unassembled WGS sequence"/>
</dbReference>
<protein>
    <submittedName>
        <fullName evidence="2">Uncharacterized protein</fullName>
    </submittedName>
</protein>
<reference evidence="2 3" key="1">
    <citation type="submission" date="2017-06" db="EMBL/GenBank/DDBJ databases">
        <title>Draft Genome Sequence of Bacillus sp Strain 36R Isolated from saline sediment at Atanasia, Sonora, Mexico.</title>
        <authorList>
            <person name="Sanchez Diaz R."/>
            <person name="Quiroz Macias M.E."/>
            <person name="Ibarra Gamez J.C."/>
            <person name="Enciso Ibarra J."/>
            <person name="Gomez Gil B."/>
            <person name="Galaviz Silva L."/>
        </authorList>
    </citation>
    <scope>NUCLEOTIDE SEQUENCE [LARGE SCALE GENOMIC DNA]</scope>
    <source>
        <strain evidence="2 3">36R_ATNSAL</strain>
    </source>
</reference>
<feature type="transmembrane region" description="Helical" evidence="1">
    <location>
        <begin position="79"/>
        <end position="99"/>
    </location>
</feature>
<evidence type="ECO:0000313" key="3">
    <source>
        <dbReference type="Proteomes" id="UP000228754"/>
    </source>
</evidence>
<feature type="transmembrane region" description="Helical" evidence="1">
    <location>
        <begin position="105"/>
        <end position="122"/>
    </location>
</feature>
<organism evidence="2 3">
    <name type="scientific">Bacillus pumilus</name>
    <name type="common">Bacillus mesentericus</name>
    <dbReference type="NCBI Taxonomy" id="1408"/>
    <lineage>
        <taxon>Bacteria</taxon>
        <taxon>Bacillati</taxon>
        <taxon>Bacillota</taxon>
        <taxon>Bacilli</taxon>
        <taxon>Bacillales</taxon>
        <taxon>Bacillaceae</taxon>
        <taxon>Bacillus</taxon>
    </lineage>
</organism>
<sequence length="156" mass="17640">MNCENCMGKFDKETLEDALLNWYEKDFIKYLNKHFSIEGQSDSLREKVNVLRSLDEVVLEIASARIDGLEKIYDDKHTIFFIGALIAAATPAVTVAFLPFTSGEVYPRIAASLFTLCSLMFFKKYLNNDKNILAVLVSFRKLLMQALAKKNDAVDG</sequence>
<proteinExistence type="predicted"/>
<keyword evidence="1" id="KW-1133">Transmembrane helix</keyword>
<accession>A0A2A5IKV9</accession>